<sequence length="526" mass="58883">MSMSVAQNSALVRFFAALWAVLSDGWAESVPGKILRRIEIAVGHGVEGSVLWQFVWRDGRLPGGWPGSLTCRVVTFIINIPCMIVQWLYKIWKNVWDGSIAFRIASALGGATFVFLGLSMLLMLVVDHNNWNNAYTLLCMYGVMMLFLAGCMARPKHRLDLDKLGPYYTLFMAFVCYGFLCSLGTDFSSGLVSGITGSLSWRFFVFHAIAFLITLLTVSSVQKVEQLQLMLVISLLGLTVASIYGCYQGYIGVEVVPSQQDLILNAGMPGRVYSFFDNPNNFGEILIMLMPFLLAMLLNARGWRGRVLALASLAVCVVAIGLTYFRTGWIAMVLVMAVFLILQNWRFLPLFIVLGLLALPFLPESIMNRILTIGNMKDSSLRYRFAIYGNTTYLLEDYGLRGVGLGTDVMRQVFKVYPTMYDGNYPIHTHNNYVQMWGELGFFGALTYVAMVFHQLKVGVKTYYTCIDRRIKNIIAAAVGAFFGISVISVAEYSWFYPRNMFVYFFLFGVIAACVKLACAKQSAEA</sequence>
<protein>
    <submittedName>
        <fullName evidence="7">O-antigen polymerase</fullName>
    </submittedName>
</protein>
<keyword evidence="2 5" id="KW-0812">Transmembrane</keyword>
<dbReference type="EMBL" id="AAXG02000006">
    <property type="protein sequence ID" value="EDN01323.1"/>
    <property type="molecule type" value="Genomic_DNA"/>
</dbReference>
<feature type="transmembrane region" description="Helical" evidence="5">
    <location>
        <begin position="134"/>
        <end position="153"/>
    </location>
</feature>
<dbReference type="STRING" id="411467.BACCAP_00891"/>
<feature type="transmembrane region" description="Helical" evidence="5">
    <location>
        <begin position="307"/>
        <end position="325"/>
    </location>
</feature>
<feature type="transmembrane region" description="Helical" evidence="5">
    <location>
        <begin position="230"/>
        <end position="250"/>
    </location>
</feature>
<dbReference type="AlphaFoldDB" id="A6NRR3"/>
<feature type="transmembrane region" description="Helical" evidence="5">
    <location>
        <begin position="65"/>
        <end position="88"/>
    </location>
</feature>
<feature type="transmembrane region" description="Helical" evidence="5">
    <location>
        <begin position="474"/>
        <end position="495"/>
    </location>
</feature>
<dbReference type="eggNOG" id="COG3307">
    <property type="taxonomic scope" value="Bacteria"/>
</dbReference>
<feature type="transmembrane region" description="Helical" evidence="5">
    <location>
        <begin position="165"/>
        <end position="187"/>
    </location>
</feature>
<keyword evidence="8" id="KW-1185">Reference proteome</keyword>
<keyword evidence="4 5" id="KW-0472">Membrane</keyword>
<accession>A6NRR3</accession>
<evidence type="ECO:0000313" key="8">
    <source>
        <dbReference type="Proteomes" id="UP000003639"/>
    </source>
</evidence>
<reference evidence="7 8" key="2">
    <citation type="submission" date="2007-06" db="EMBL/GenBank/DDBJ databases">
        <title>Draft genome sequence of Pseudoflavonifractor capillosus ATCC 29799.</title>
        <authorList>
            <person name="Sudarsanam P."/>
            <person name="Ley R."/>
            <person name="Guruge J."/>
            <person name="Turnbaugh P.J."/>
            <person name="Mahowald M."/>
            <person name="Liep D."/>
            <person name="Gordon J."/>
        </authorList>
    </citation>
    <scope>NUCLEOTIDE SEQUENCE [LARGE SCALE GENOMIC DNA]</scope>
    <source>
        <strain evidence="7 8">ATCC 29799</strain>
    </source>
</reference>
<keyword evidence="3 5" id="KW-1133">Transmembrane helix</keyword>
<dbReference type="Proteomes" id="UP000003639">
    <property type="component" value="Unassembled WGS sequence"/>
</dbReference>
<gene>
    <name evidence="7" type="ORF">BACCAP_00891</name>
</gene>
<dbReference type="PANTHER" id="PTHR37422:SF13">
    <property type="entry name" value="LIPOPOLYSACCHARIDE BIOSYNTHESIS PROTEIN PA4999-RELATED"/>
    <property type="match status" value="1"/>
</dbReference>
<feature type="transmembrane region" description="Helical" evidence="5">
    <location>
        <begin position="501"/>
        <end position="519"/>
    </location>
</feature>
<dbReference type="Pfam" id="PF04932">
    <property type="entry name" value="Wzy_C"/>
    <property type="match status" value="1"/>
</dbReference>
<evidence type="ECO:0000256" key="3">
    <source>
        <dbReference type="ARBA" id="ARBA00022989"/>
    </source>
</evidence>
<feature type="transmembrane region" description="Helical" evidence="5">
    <location>
        <begin position="199"/>
        <end position="218"/>
    </location>
</feature>
<name>A6NRR3_9FIRM</name>
<comment type="caution">
    <text evidence="7">The sequence shown here is derived from an EMBL/GenBank/DDBJ whole genome shotgun (WGS) entry which is preliminary data.</text>
</comment>
<evidence type="ECO:0000256" key="2">
    <source>
        <dbReference type="ARBA" id="ARBA00022692"/>
    </source>
</evidence>
<feature type="domain" description="O-antigen ligase-related" evidence="6">
    <location>
        <begin position="312"/>
        <end position="449"/>
    </location>
</feature>
<dbReference type="GO" id="GO:0016020">
    <property type="term" value="C:membrane"/>
    <property type="evidence" value="ECO:0007669"/>
    <property type="project" value="UniProtKB-SubCell"/>
</dbReference>
<comment type="subcellular location">
    <subcellularLocation>
        <location evidence="1">Membrane</location>
        <topology evidence="1">Multi-pass membrane protein</topology>
    </subcellularLocation>
</comment>
<evidence type="ECO:0000313" key="7">
    <source>
        <dbReference type="EMBL" id="EDN01323.1"/>
    </source>
</evidence>
<dbReference type="PANTHER" id="PTHR37422">
    <property type="entry name" value="TEICHURONIC ACID BIOSYNTHESIS PROTEIN TUAE"/>
    <property type="match status" value="1"/>
</dbReference>
<evidence type="ECO:0000259" key="6">
    <source>
        <dbReference type="Pfam" id="PF04932"/>
    </source>
</evidence>
<reference evidence="7 8" key="1">
    <citation type="submission" date="2007-04" db="EMBL/GenBank/DDBJ databases">
        <authorList>
            <person name="Fulton L."/>
            <person name="Clifton S."/>
            <person name="Fulton B."/>
            <person name="Xu J."/>
            <person name="Minx P."/>
            <person name="Pepin K.H."/>
            <person name="Johnson M."/>
            <person name="Thiruvilangam P."/>
            <person name="Bhonagiri V."/>
            <person name="Nash W.E."/>
            <person name="Mardis E.R."/>
            <person name="Wilson R.K."/>
        </authorList>
    </citation>
    <scope>NUCLEOTIDE SEQUENCE [LARGE SCALE GENOMIC DNA]</scope>
    <source>
        <strain evidence="7 8">ATCC 29799</strain>
    </source>
</reference>
<evidence type="ECO:0000256" key="1">
    <source>
        <dbReference type="ARBA" id="ARBA00004141"/>
    </source>
</evidence>
<organism evidence="7 8">
    <name type="scientific">Pseudoflavonifractor capillosus ATCC 29799</name>
    <dbReference type="NCBI Taxonomy" id="411467"/>
    <lineage>
        <taxon>Bacteria</taxon>
        <taxon>Bacillati</taxon>
        <taxon>Bacillota</taxon>
        <taxon>Clostridia</taxon>
        <taxon>Eubacteriales</taxon>
        <taxon>Oscillospiraceae</taxon>
        <taxon>Pseudoflavonifractor</taxon>
    </lineage>
</organism>
<feature type="transmembrane region" description="Helical" evidence="5">
    <location>
        <begin position="282"/>
        <end position="300"/>
    </location>
</feature>
<feature type="transmembrane region" description="Helical" evidence="5">
    <location>
        <begin position="100"/>
        <end position="122"/>
    </location>
</feature>
<evidence type="ECO:0000256" key="4">
    <source>
        <dbReference type="ARBA" id="ARBA00023136"/>
    </source>
</evidence>
<dbReference type="InterPro" id="IPR051533">
    <property type="entry name" value="WaaL-like"/>
</dbReference>
<feature type="transmembrane region" description="Helical" evidence="5">
    <location>
        <begin position="331"/>
        <end position="359"/>
    </location>
</feature>
<evidence type="ECO:0000256" key="5">
    <source>
        <dbReference type="SAM" id="Phobius"/>
    </source>
</evidence>
<dbReference type="InterPro" id="IPR007016">
    <property type="entry name" value="O-antigen_ligase-rel_domated"/>
</dbReference>
<proteinExistence type="predicted"/>